<dbReference type="PANTHER" id="PTHR31375">
    <property type="match status" value="1"/>
</dbReference>
<dbReference type="GO" id="GO:0005975">
    <property type="term" value="P:carbohydrate metabolic process"/>
    <property type="evidence" value="ECO:0007669"/>
    <property type="project" value="InterPro"/>
</dbReference>
<evidence type="ECO:0000256" key="14">
    <source>
        <dbReference type="SAM" id="SignalP"/>
    </source>
</evidence>
<evidence type="ECO:0000256" key="10">
    <source>
        <dbReference type="ARBA" id="ARBA00023316"/>
    </source>
</evidence>
<feature type="active site" evidence="12">
    <location>
        <position position="268"/>
    </location>
</feature>
<comment type="catalytic activity">
    <reaction evidence="11">
        <text>(1,4-alpha-D-galacturonosyl)n+m + H2O = (1,4-alpha-D-galacturonosyl)n + (1,4-alpha-D-galacturonosyl)m.</text>
        <dbReference type="EC" id="3.2.1.15"/>
    </reaction>
</comment>
<dbReference type="SMART" id="SM00710">
    <property type="entry name" value="PbH1"/>
    <property type="match status" value="5"/>
</dbReference>
<dbReference type="InterPro" id="IPR000743">
    <property type="entry name" value="Glyco_hydro_28"/>
</dbReference>
<name>A0A8K0HFJ1_9ROSA</name>
<comment type="subcellular location">
    <subcellularLocation>
        <location evidence="1">Secreted</location>
        <location evidence="1">Cell wall</location>
    </subcellularLocation>
</comment>
<keyword evidence="8 13" id="KW-0378">Hydrolase</keyword>
<keyword evidence="9 13" id="KW-0326">Glycosidase</keyword>
<keyword evidence="16" id="KW-1185">Reference proteome</keyword>
<dbReference type="Proteomes" id="UP000796880">
    <property type="component" value="Unassembled WGS sequence"/>
</dbReference>
<evidence type="ECO:0000256" key="1">
    <source>
        <dbReference type="ARBA" id="ARBA00004191"/>
    </source>
</evidence>
<evidence type="ECO:0000256" key="5">
    <source>
        <dbReference type="ARBA" id="ARBA00022525"/>
    </source>
</evidence>
<dbReference type="GO" id="GO:0004650">
    <property type="term" value="F:polygalacturonase activity"/>
    <property type="evidence" value="ECO:0007669"/>
    <property type="project" value="UniProtKB-EC"/>
</dbReference>
<evidence type="ECO:0000256" key="6">
    <source>
        <dbReference type="ARBA" id="ARBA00022729"/>
    </source>
</evidence>
<dbReference type="Pfam" id="PF00295">
    <property type="entry name" value="Glyco_hydro_28"/>
    <property type="match status" value="1"/>
</dbReference>
<feature type="chain" id="PRO_5035429136" description="endo-polygalacturonase" evidence="14">
    <location>
        <begin position="27"/>
        <end position="439"/>
    </location>
</feature>
<dbReference type="InterPro" id="IPR011050">
    <property type="entry name" value="Pectin_lyase_fold/virulence"/>
</dbReference>
<protein>
    <recommendedName>
        <fullName evidence="3">endo-polygalacturonase</fullName>
        <ecNumber evidence="3">3.2.1.15</ecNumber>
    </recommendedName>
</protein>
<dbReference type="EC" id="3.2.1.15" evidence="3"/>
<gene>
    <name evidence="15" type="ORF">FNV43_RR06943</name>
</gene>
<dbReference type="Gene3D" id="2.160.20.10">
    <property type="entry name" value="Single-stranded right-handed beta-helix, Pectin lyase-like"/>
    <property type="match status" value="1"/>
</dbReference>
<organism evidence="15 16">
    <name type="scientific">Rhamnella rubrinervis</name>
    <dbReference type="NCBI Taxonomy" id="2594499"/>
    <lineage>
        <taxon>Eukaryota</taxon>
        <taxon>Viridiplantae</taxon>
        <taxon>Streptophyta</taxon>
        <taxon>Embryophyta</taxon>
        <taxon>Tracheophyta</taxon>
        <taxon>Spermatophyta</taxon>
        <taxon>Magnoliopsida</taxon>
        <taxon>eudicotyledons</taxon>
        <taxon>Gunneridae</taxon>
        <taxon>Pentapetalae</taxon>
        <taxon>rosids</taxon>
        <taxon>fabids</taxon>
        <taxon>Rosales</taxon>
        <taxon>Rhamnaceae</taxon>
        <taxon>rhamnoid group</taxon>
        <taxon>Rhamneae</taxon>
        <taxon>Rhamnella</taxon>
    </lineage>
</organism>
<evidence type="ECO:0000256" key="11">
    <source>
        <dbReference type="ARBA" id="ARBA00034074"/>
    </source>
</evidence>
<proteinExistence type="inferred from homology"/>
<dbReference type="AlphaFoldDB" id="A0A8K0HFJ1"/>
<keyword evidence="10" id="KW-0961">Cell wall biogenesis/degradation</keyword>
<dbReference type="OrthoDB" id="187139at2759"/>
<evidence type="ECO:0000313" key="16">
    <source>
        <dbReference type="Proteomes" id="UP000796880"/>
    </source>
</evidence>
<evidence type="ECO:0000256" key="7">
    <source>
        <dbReference type="ARBA" id="ARBA00022737"/>
    </source>
</evidence>
<dbReference type="FunFam" id="2.160.20.10:FF:000032">
    <property type="entry name" value="Pectin lyase-like superfamily protein"/>
    <property type="match status" value="1"/>
</dbReference>
<evidence type="ECO:0000256" key="13">
    <source>
        <dbReference type="RuleBase" id="RU361169"/>
    </source>
</evidence>
<evidence type="ECO:0000256" key="2">
    <source>
        <dbReference type="ARBA" id="ARBA00008834"/>
    </source>
</evidence>
<keyword evidence="7" id="KW-0677">Repeat</keyword>
<accession>A0A8K0HFJ1</accession>
<evidence type="ECO:0000256" key="4">
    <source>
        <dbReference type="ARBA" id="ARBA00022512"/>
    </source>
</evidence>
<evidence type="ECO:0000313" key="15">
    <source>
        <dbReference type="EMBL" id="KAF3450854.1"/>
    </source>
</evidence>
<dbReference type="GO" id="GO:0071555">
    <property type="term" value="P:cell wall organization"/>
    <property type="evidence" value="ECO:0007669"/>
    <property type="project" value="UniProtKB-KW"/>
</dbReference>
<feature type="signal peptide" evidence="14">
    <location>
        <begin position="1"/>
        <end position="26"/>
    </location>
</feature>
<keyword evidence="5" id="KW-0964">Secreted</keyword>
<dbReference type="InterPro" id="IPR006626">
    <property type="entry name" value="PbH1"/>
</dbReference>
<evidence type="ECO:0000256" key="8">
    <source>
        <dbReference type="ARBA" id="ARBA00022801"/>
    </source>
</evidence>
<comment type="similarity">
    <text evidence="2 13">Belongs to the glycosyl hydrolase 28 family.</text>
</comment>
<dbReference type="PROSITE" id="PS00502">
    <property type="entry name" value="POLYGALACTURONASE"/>
    <property type="match status" value="1"/>
</dbReference>
<dbReference type="InterPro" id="IPR012334">
    <property type="entry name" value="Pectin_lyas_fold"/>
</dbReference>
<evidence type="ECO:0000256" key="12">
    <source>
        <dbReference type="PROSITE-ProRule" id="PRU10052"/>
    </source>
</evidence>
<comment type="caution">
    <text evidence="15">The sequence shown here is derived from an EMBL/GenBank/DDBJ whole genome shotgun (WGS) entry which is preliminary data.</text>
</comment>
<keyword evidence="4" id="KW-0134">Cell wall</keyword>
<dbReference type="EMBL" id="VOIH02000003">
    <property type="protein sequence ID" value="KAF3450854.1"/>
    <property type="molecule type" value="Genomic_DNA"/>
</dbReference>
<evidence type="ECO:0000256" key="9">
    <source>
        <dbReference type="ARBA" id="ARBA00023295"/>
    </source>
</evidence>
<evidence type="ECO:0000256" key="3">
    <source>
        <dbReference type="ARBA" id="ARBA00012736"/>
    </source>
</evidence>
<dbReference type="SUPFAM" id="SSF51126">
    <property type="entry name" value="Pectin lyase-like"/>
    <property type="match status" value="1"/>
</dbReference>
<sequence length="439" mass="47725">MKRSGCSIFGLVLILFGSSQLICTRGFESLLKLPQSGSTRTRPRSKRVLFLADFGAKGDGFTNDTKALINTWEIACSFPSRTRIVIPAGRAYLVHPVSLGGPCRSKVTLRISGTITAPKDPDVWVGLNPRKWLYIHGVNHLTIEGGGTINGMGEEWWDRSCKRNSTNPCRHAPTAITFHRCKNLKVKDLMLVNSQQMHMAFTHCIRVLASHLKVIAPSASPNTDGVHISTSKGVMIKDSIIRTGDDCISIVGNSSRVKIINIVCGPGHGISIGSLGKSNSRSEVHDIMVDGSLISNTENGVRIKTWQGGSGFASNITFQNLLMKNVSNPIIIDQYYCDSLLPCPNQTLAVKVENISFIHIRGTSATEKAIQFSCSDDLPCEGLYLEDILLLSVNGGTTKSFCWEARGSSLGLVDPPACFSYSEGFIKMKGLSESAIYSL</sequence>
<keyword evidence="6 14" id="KW-0732">Signal</keyword>
<reference evidence="15" key="1">
    <citation type="submission" date="2020-03" db="EMBL/GenBank/DDBJ databases">
        <title>A high-quality chromosome-level genome assembly of a woody plant with both climbing and erect habits, Rhamnella rubrinervis.</title>
        <authorList>
            <person name="Lu Z."/>
            <person name="Yang Y."/>
            <person name="Zhu X."/>
            <person name="Sun Y."/>
        </authorList>
    </citation>
    <scope>NUCLEOTIDE SEQUENCE</scope>
    <source>
        <strain evidence="15">BYM</strain>
        <tissue evidence="15">Leaf</tissue>
    </source>
</reference>